<gene>
    <name evidence="1" type="ORF">T07_2723</name>
</gene>
<dbReference type="AlphaFoldDB" id="A0A0V0SCR4"/>
<keyword evidence="2" id="KW-1185">Reference proteome</keyword>
<dbReference type="EMBL" id="JYDL01000017">
    <property type="protein sequence ID" value="KRX24558.1"/>
    <property type="molecule type" value="Genomic_DNA"/>
</dbReference>
<comment type="caution">
    <text evidence="1">The sequence shown here is derived from an EMBL/GenBank/DDBJ whole genome shotgun (WGS) entry which is preliminary data.</text>
</comment>
<sequence length="85" mass="9672">MSLILKFFRALYCSQRFVIYHSRRAKDALILEAKRAKERSKTMGYHRSGLVKEAVGCWDLLCVVVSEIANVPVRGTNVEPHPLVV</sequence>
<accession>A0A0V0SCR4</accession>
<protein>
    <submittedName>
        <fullName evidence="1">Uncharacterized protein</fullName>
    </submittedName>
</protein>
<name>A0A0V0SCR4_9BILA</name>
<dbReference type="Proteomes" id="UP000054630">
    <property type="component" value="Unassembled WGS sequence"/>
</dbReference>
<evidence type="ECO:0000313" key="2">
    <source>
        <dbReference type="Proteomes" id="UP000054630"/>
    </source>
</evidence>
<reference evidence="1 2" key="1">
    <citation type="submission" date="2015-01" db="EMBL/GenBank/DDBJ databases">
        <title>Evolution of Trichinella species and genotypes.</title>
        <authorList>
            <person name="Korhonen P.K."/>
            <person name="Edoardo P."/>
            <person name="Giuseppe L.R."/>
            <person name="Gasser R.B."/>
        </authorList>
    </citation>
    <scope>NUCLEOTIDE SEQUENCE [LARGE SCALE GENOMIC DNA]</scope>
    <source>
        <strain evidence="1">ISS37</strain>
    </source>
</reference>
<proteinExistence type="predicted"/>
<evidence type="ECO:0000313" key="1">
    <source>
        <dbReference type="EMBL" id="KRX24558.1"/>
    </source>
</evidence>
<dbReference type="OrthoDB" id="10366328at2759"/>
<organism evidence="1 2">
    <name type="scientific">Trichinella nelsoni</name>
    <dbReference type="NCBI Taxonomy" id="6336"/>
    <lineage>
        <taxon>Eukaryota</taxon>
        <taxon>Metazoa</taxon>
        <taxon>Ecdysozoa</taxon>
        <taxon>Nematoda</taxon>
        <taxon>Enoplea</taxon>
        <taxon>Dorylaimia</taxon>
        <taxon>Trichinellida</taxon>
        <taxon>Trichinellidae</taxon>
        <taxon>Trichinella</taxon>
    </lineage>
</organism>